<evidence type="ECO:0000313" key="2">
    <source>
        <dbReference type="EMBL" id="GGS49826.1"/>
    </source>
</evidence>
<dbReference type="EMBL" id="BMRB01000005">
    <property type="protein sequence ID" value="GGS49826.1"/>
    <property type="molecule type" value="Genomic_DNA"/>
</dbReference>
<keyword evidence="1" id="KW-0472">Membrane</keyword>
<keyword evidence="3" id="KW-1185">Reference proteome</keyword>
<name>A0A918GNX1_9PSEU</name>
<dbReference type="Proteomes" id="UP000660680">
    <property type="component" value="Unassembled WGS sequence"/>
</dbReference>
<evidence type="ECO:0000313" key="3">
    <source>
        <dbReference type="Proteomes" id="UP000660680"/>
    </source>
</evidence>
<reference evidence="2" key="2">
    <citation type="submission" date="2020-09" db="EMBL/GenBank/DDBJ databases">
        <authorList>
            <person name="Sun Q."/>
            <person name="Ohkuma M."/>
        </authorList>
    </citation>
    <scope>NUCLEOTIDE SEQUENCE</scope>
    <source>
        <strain evidence="2">JCM 3276</strain>
    </source>
</reference>
<sequence length="82" mass="8453">MPLSQGEADWLPWLLAIPVVAGLTVFSVKLGLGLADRLRPRPPSVVNQVSGTVHGPVIQAGAIHGDITITGCRCDAGPPPPP</sequence>
<comment type="caution">
    <text evidence="2">The sequence shown here is derived from an EMBL/GenBank/DDBJ whole genome shotgun (WGS) entry which is preliminary data.</text>
</comment>
<evidence type="ECO:0000256" key="1">
    <source>
        <dbReference type="SAM" id="Phobius"/>
    </source>
</evidence>
<keyword evidence="1" id="KW-1133">Transmembrane helix</keyword>
<feature type="transmembrane region" description="Helical" evidence="1">
    <location>
        <begin position="12"/>
        <end position="32"/>
    </location>
</feature>
<reference evidence="2" key="1">
    <citation type="journal article" date="2014" name="Int. J. Syst. Evol. Microbiol.">
        <title>Complete genome sequence of Corynebacterium casei LMG S-19264T (=DSM 44701T), isolated from a smear-ripened cheese.</title>
        <authorList>
            <consortium name="US DOE Joint Genome Institute (JGI-PGF)"/>
            <person name="Walter F."/>
            <person name="Albersmeier A."/>
            <person name="Kalinowski J."/>
            <person name="Ruckert C."/>
        </authorList>
    </citation>
    <scope>NUCLEOTIDE SEQUENCE</scope>
    <source>
        <strain evidence="2">JCM 3276</strain>
    </source>
</reference>
<dbReference type="AlphaFoldDB" id="A0A918GNX1"/>
<proteinExistence type="predicted"/>
<protein>
    <submittedName>
        <fullName evidence="2">Uncharacterized protein</fullName>
    </submittedName>
</protein>
<accession>A0A918GNX1</accession>
<keyword evidence="1" id="KW-0812">Transmembrane</keyword>
<gene>
    <name evidence="2" type="ORF">GCM10010171_51200</name>
</gene>
<organism evidence="2 3">
    <name type="scientific">Actinokineospora fastidiosa</name>
    <dbReference type="NCBI Taxonomy" id="1816"/>
    <lineage>
        <taxon>Bacteria</taxon>
        <taxon>Bacillati</taxon>
        <taxon>Actinomycetota</taxon>
        <taxon>Actinomycetes</taxon>
        <taxon>Pseudonocardiales</taxon>
        <taxon>Pseudonocardiaceae</taxon>
        <taxon>Actinokineospora</taxon>
    </lineage>
</organism>